<dbReference type="InterPro" id="IPR015424">
    <property type="entry name" value="PyrdxlP-dep_Trfase"/>
</dbReference>
<proteinExistence type="predicted"/>
<feature type="region of interest" description="Disordered" evidence="2">
    <location>
        <begin position="1"/>
        <end position="27"/>
    </location>
</feature>
<evidence type="ECO:0000256" key="1">
    <source>
        <dbReference type="ARBA" id="ARBA00022898"/>
    </source>
</evidence>
<sequence>MASAPHGDQATAENGDDAAAAAAAKRPRAPITEAEIRAEFAHHDGAVARVNNGSFGCWPGHGPRGARAVAAPVPLAVRRPGLARSRAAVAAAVGAVDASEVSLVDNATTAAAIVMQHVAWSFAEGAFARGDAVLMLHYTYSSVKKSIHANLHKWFFCPSAVAFLHIRKDDPIAAQLHHPVVSSEYGNGLPMESAWIGVRDYSGQLVVPDAVDFMSRFEGGIEGISRRNHDKVIKIGMMLAEAWGTFLGSPPEMCGSMAIIGLPGCLGIDSDDDAMRVRDMLRNDFKVEVPIFNNSRGTEGQKMAKDANGDQVTGYVRISHQVYNVREEYEVLRDAVNKLVRDGFSCSKLRPSGKVLSH</sequence>
<dbReference type="OrthoDB" id="5978656at2759"/>
<name>A0A3L6QYC6_PANMI</name>
<keyword evidence="4" id="KW-1185">Reference proteome</keyword>
<reference evidence="4" key="1">
    <citation type="journal article" date="2019" name="Nat. Commun.">
        <title>The genome of broomcorn millet.</title>
        <authorList>
            <person name="Zou C."/>
            <person name="Miki D."/>
            <person name="Li D."/>
            <person name="Tang Q."/>
            <person name="Xiao L."/>
            <person name="Rajput S."/>
            <person name="Deng P."/>
            <person name="Jia W."/>
            <person name="Huang R."/>
            <person name="Zhang M."/>
            <person name="Sun Y."/>
            <person name="Hu J."/>
            <person name="Fu X."/>
            <person name="Schnable P.S."/>
            <person name="Li F."/>
            <person name="Zhang H."/>
            <person name="Feng B."/>
            <person name="Zhu X."/>
            <person name="Liu R."/>
            <person name="Schnable J.C."/>
            <person name="Zhu J.-K."/>
            <person name="Zhang H."/>
        </authorList>
    </citation>
    <scope>NUCLEOTIDE SEQUENCE [LARGE SCALE GENOMIC DNA]</scope>
</reference>
<organism evidence="3 4">
    <name type="scientific">Panicum miliaceum</name>
    <name type="common">Proso millet</name>
    <name type="synonym">Broomcorn millet</name>
    <dbReference type="NCBI Taxonomy" id="4540"/>
    <lineage>
        <taxon>Eukaryota</taxon>
        <taxon>Viridiplantae</taxon>
        <taxon>Streptophyta</taxon>
        <taxon>Embryophyta</taxon>
        <taxon>Tracheophyta</taxon>
        <taxon>Spermatophyta</taxon>
        <taxon>Magnoliopsida</taxon>
        <taxon>Liliopsida</taxon>
        <taxon>Poales</taxon>
        <taxon>Poaceae</taxon>
        <taxon>PACMAD clade</taxon>
        <taxon>Panicoideae</taxon>
        <taxon>Panicodae</taxon>
        <taxon>Paniceae</taxon>
        <taxon>Panicinae</taxon>
        <taxon>Panicum</taxon>
        <taxon>Panicum sect. Panicum</taxon>
    </lineage>
</organism>
<dbReference type="PANTHER" id="PTHR43092">
    <property type="entry name" value="L-CYSTEINE DESULFHYDRASE"/>
    <property type="match status" value="1"/>
</dbReference>
<dbReference type="SUPFAM" id="SSF53383">
    <property type="entry name" value="PLP-dependent transferases"/>
    <property type="match status" value="1"/>
</dbReference>
<dbReference type="STRING" id="4540.A0A3L6QYC6"/>
<comment type="caution">
    <text evidence="3">The sequence shown here is derived from an EMBL/GenBank/DDBJ whole genome shotgun (WGS) entry which is preliminary data.</text>
</comment>
<dbReference type="InterPro" id="IPR015421">
    <property type="entry name" value="PyrdxlP-dep_Trfase_major"/>
</dbReference>
<protein>
    <submittedName>
        <fullName evidence="3">L-cysteine desulfhydrase 1</fullName>
    </submittedName>
</protein>
<evidence type="ECO:0000313" key="4">
    <source>
        <dbReference type="Proteomes" id="UP000275267"/>
    </source>
</evidence>
<dbReference type="PANTHER" id="PTHR43092:SF5">
    <property type="entry name" value="L-CYSTEINE DESULFHYDRASE 2-RELATED"/>
    <property type="match status" value="1"/>
</dbReference>
<dbReference type="AlphaFoldDB" id="A0A3L6QYC6"/>
<gene>
    <name evidence="3" type="ORF">C2845_PM08G10690</name>
</gene>
<keyword evidence="1" id="KW-0663">Pyridoxal phosphate</keyword>
<dbReference type="EMBL" id="PQIB02000010">
    <property type="protein sequence ID" value="RLM91698.1"/>
    <property type="molecule type" value="Genomic_DNA"/>
</dbReference>
<dbReference type="Proteomes" id="UP000275267">
    <property type="component" value="Unassembled WGS sequence"/>
</dbReference>
<evidence type="ECO:0000313" key="3">
    <source>
        <dbReference type="EMBL" id="RLM91698.1"/>
    </source>
</evidence>
<accession>A0A3L6QYC6</accession>
<evidence type="ECO:0000256" key="2">
    <source>
        <dbReference type="SAM" id="MobiDB-lite"/>
    </source>
</evidence>
<dbReference type="Gene3D" id="3.40.640.10">
    <property type="entry name" value="Type I PLP-dependent aspartate aminotransferase-like (Major domain)"/>
    <property type="match status" value="1"/>
</dbReference>